<proteinExistence type="predicted"/>
<gene>
    <name evidence="4" type="ORF">D8771_17530</name>
</gene>
<dbReference type="GeneID" id="75184726"/>
<dbReference type="Gene3D" id="3.40.630.30">
    <property type="match status" value="1"/>
</dbReference>
<organism evidence="4 5">
    <name type="scientific">Streptomyces albus</name>
    <dbReference type="NCBI Taxonomy" id="1888"/>
    <lineage>
        <taxon>Bacteria</taxon>
        <taxon>Bacillati</taxon>
        <taxon>Actinomycetota</taxon>
        <taxon>Actinomycetes</taxon>
        <taxon>Kitasatosporales</taxon>
        <taxon>Streptomycetaceae</taxon>
        <taxon>Streptomyces</taxon>
    </lineage>
</organism>
<dbReference type="EMBL" id="RCIY01000062">
    <property type="protein sequence ID" value="TGG82380.1"/>
    <property type="molecule type" value="Genomic_DNA"/>
</dbReference>
<feature type="domain" description="N-acetyltransferase" evidence="3">
    <location>
        <begin position="1"/>
        <end position="153"/>
    </location>
</feature>
<dbReference type="AlphaFoldDB" id="A0A8H1LHI3"/>
<dbReference type="InterPro" id="IPR050832">
    <property type="entry name" value="Bact_Acetyltransf"/>
</dbReference>
<dbReference type="CDD" id="cd04301">
    <property type="entry name" value="NAT_SF"/>
    <property type="match status" value="1"/>
</dbReference>
<comment type="caution">
    <text evidence="4">The sequence shown here is derived from an EMBL/GenBank/DDBJ whole genome shotgun (WGS) entry which is preliminary data.</text>
</comment>
<dbReference type="GO" id="GO:0016747">
    <property type="term" value="F:acyltransferase activity, transferring groups other than amino-acyl groups"/>
    <property type="evidence" value="ECO:0007669"/>
    <property type="project" value="InterPro"/>
</dbReference>
<dbReference type="RefSeq" id="WP_016467931.1">
    <property type="nucleotide sequence ID" value="NZ_BBQG01000061.1"/>
</dbReference>
<dbReference type="PANTHER" id="PTHR43877">
    <property type="entry name" value="AMINOALKYLPHOSPHONATE N-ACETYLTRANSFERASE-RELATED-RELATED"/>
    <property type="match status" value="1"/>
</dbReference>
<evidence type="ECO:0000313" key="4">
    <source>
        <dbReference type="EMBL" id="TGG82380.1"/>
    </source>
</evidence>
<dbReference type="Proteomes" id="UP000298111">
    <property type="component" value="Unassembled WGS sequence"/>
</dbReference>
<dbReference type="SUPFAM" id="SSF55729">
    <property type="entry name" value="Acyl-CoA N-acyltransferases (Nat)"/>
    <property type="match status" value="1"/>
</dbReference>
<dbReference type="PANTHER" id="PTHR43877:SF2">
    <property type="entry name" value="AMINOALKYLPHOSPHONATE N-ACETYLTRANSFERASE-RELATED"/>
    <property type="match status" value="1"/>
</dbReference>
<keyword evidence="1 4" id="KW-0808">Transferase</keyword>
<evidence type="ECO:0000256" key="1">
    <source>
        <dbReference type="ARBA" id="ARBA00022679"/>
    </source>
</evidence>
<protein>
    <submittedName>
        <fullName evidence="4">GNAT family N-acetyltransferase</fullName>
    </submittedName>
</protein>
<evidence type="ECO:0000313" key="5">
    <source>
        <dbReference type="Proteomes" id="UP000298111"/>
    </source>
</evidence>
<sequence length="153" mass="16830">MLIIDLPPGDPRLSAVLPVLRELRPHMTDDLFHELYAEGHRQGLRFTAAFTEEGEGAEAPGGGECLGVAGWRVMVRTFDMCTLYVDDLVTTSVRRSSGVGRALLAHLEERARASGCRTLSLDSGTQRLDAHRFYMRQGMGIAAFHFTKQPAGD</sequence>
<accession>A0A8H1LHI3</accession>
<dbReference type="InterPro" id="IPR016181">
    <property type="entry name" value="Acyl_CoA_acyltransferase"/>
</dbReference>
<name>A0A8H1LHI3_9ACTN</name>
<reference evidence="4 5" key="1">
    <citation type="submission" date="2018-10" db="EMBL/GenBank/DDBJ databases">
        <title>Isolation of pseudouridimycin from Streptomyces albus DSM 40763.</title>
        <authorList>
            <person name="Rosenqvist P."/>
            <person name="Metsae-Ketelae M."/>
            <person name="Virta P."/>
        </authorList>
    </citation>
    <scope>NUCLEOTIDE SEQUENCE [LARGE SCALE GENOMIC DNA]</scope>
    <source>
        <strain evidence="4 5">DSM 40763</strain>
    </source>
</reference>
<evidence type="ECO:0000259" key="3">
    <source>
        <dbReference type="PROSITE" id="PS51186"/>
    </source>
</evidence>
<keyword evidence="2" id="KW-0012">Acyltransferase</keyword>
<dbReference type="PROSITE" id="PS51186">
    <property type="entry name" value="GNAT"/>
    <property type="match status" value="1"/>
</dbReference>
<evidence type="ECO:0000256" key="2">
    <source>
        <dbReference type="ARBA" id="ARBA00023315"/>
    </source>
</evidence>
<dbReference type="Pfam" id="PF00583">
    <property type="entry name" value="Acetyltransf_1"/>
    <property type="match status" value="1"/>
</dbReference>
<dbReference type="InterPro" id="IPR000182">
    <property type="entry name" value="GNAT_dom"/>
</dbReference>